<organism evidence="1 2">
    <name type="scientific">Pistacia integerrima</name>
    <dbReference type="NCBI Taxonomy" id="434235"/>
    <lineage>
        <taxon>Eukaryota</taxon>
        <taxon>Viridiplantae</taxon>
        <taxon>Streptophyta</taxon>
        <taxon>Embryophyta</taxon>
        <taxon>Tracheophyta</taxon>
        <taxon>Spermatophyta</taxon>
        <taxon>Magnoliopsida</taxon>
        <taxon>eudicotyledons</taxon>
        <taxon>Gunneridae</taxon>
        <taxon>Pentapetalae</taxon>
        <taxon>rosids</taxon>
        <taxon>malvids</taxon>
        <taxon>Sapindales</taxon>
        <taxon>Anacardiaceae</taxon>
        <taxon>Pistacia</taxon>
    </lineage>
</organism>
<protein>
    <submittedName>
        <fullName evidence="1">Uncharacterized protein</fullName>
    </submittedName>
</protein>
<comment type="caution">
    <text evidence="1">The sequence shown here is derived from an EMBL/GenBank/DDBJ whole genome shotgun (WGS) entry which is preliminary data.</text>
</comment>
<dbReference type="Proteomes" id="UP001163603">
    <property type="component" value="Chromosome 13"/>
</dbReference>
<proteinExistence type="predicted"/>
<reference evidence="2" key="1">
    <citation type="journal article" date="2023" name="G3 (Bethesda)">
        <title>Genome assembly and association tests identify interacting loci associated with vigor, precocity, and sex in interspecific pistachio rootstocks.</title>
        <authorList>
            <person name="Palmer W."/>
            <person name="Jacygrad E."/>
            <person name="Sagayaradj S."/>
            <person name="Cavanaugh K."/>
            <person name="Han R."/>
            <person name="Bertier L."/>
            <person name="Beede B."/>
            <person name="Kafkas S."/>
            <person name="Golino D."/>
            <person name="Preece J."/>
            <person name="Michelmore R."/>
        </authorList>
    </citation>
    <scope>NUCLEOTIDE SEQUENCE [LARGE SCALE GENOMIC DNA]</scope>
</reference>
<keyword evidence="2" id="KW-1185">Reference proteome</keyword>
<name>A0ACC0XE45_9ROSI</name>
<accession>A0ACC0XE45</accession>
<evidence type="ECO:0000313" key="1">
    <source>
        <dbReference type="EMBL" id="KAJ0015242.1"/>
    </source>
</evidence>
<evidence type="ECO:0000313" key="2">
    <source>
        <dbReference type="Proteomes" id="UP001163603"/>
    </source>
</evidence>
<gene>
    <name evidence="1" type="ORF">Pint_20249</name>
</gene>
<dbReference type="EMBL" id="CM047748">
    <property type="protein sequence ID" value="KAJ0015242.1"/>
    <property type="molecule type" value="Genomic_DNA"/>
</dbReference>
<sequence>MATSLLDTLILLKWDYRTQANKAAPPLKSPRGDCCYIFMAYIPPHKRHSKDSNSPSPTLELLAPQFKRDLNWRSSRHNVDRVVKIINADQCLYRWLVVDLYDNHQFPSFLHLEPILEPIERTIGEKSLVLVNNHADKGGVMPCLELS</sequence>